<dbReference type="GO" id="GO:0016758">
    <property type="term" value="F:hexosyltransferase activity"/>
    <property type="evidence" value="ECO:0007669"/>
    <property type="project" value="UniProtKB-ARBA"/>
</dbReference>
<feature type="domain" description="Glycosyltransferase 2-like" evidence="1">
    <location>
        <begin position="3"/>
        <end position="126"/>
    </location>
</feature>
<dbReference type="Pfam" id="PF00535">
    <property type="entry name" value="Glycos_transf_2"/>
    <property type="match status" value="1"/>
</dbReference>
<organism evidence="2 3">
    <name type="scientific">Christiangramia flava JLT2011</name>
    <dbReference type="NCBI Taxonomy" id="1229726"/>
    <lineage>
        <taxon>Bacteria</taxon>
        <taxon>Pseudomonadati</taxon>
        <taxon>Bacteroidota</taxon>
        <taxon>Flavobacteriia</taxon>
        <taxon>Flavobacteriales</taxon>
        <taxon>Flavobacteriaceae</taxon>
        <taxon>Christiangramia</taxon>
    </lineage>
</organism>
<dbReference type="RefSeq" id="WP_083644796.1">
    <property type="nucleotide sequence ID" value="NZ_AMRU01000011.1"/>
</dbReference>
<dbReference type="STRING" id="1229726.GRFL_2377"/>
<accession>A0A1L7I676</accession>
<gene>
    <name evidence="2" type="ORF">GRFL_2377</name>
</gene>
<reference evidence="2 3" key="1">
    <citation type="submission" date="2016-07" db="EMBL/GenBank/DDBJ databases">
        <title>Multi-omics approach to identify versatile polysaccharide utilization systems of a marine flavobacterium Gramella flava.</title>
        <authorList>
            <person name="Tang K."/>
        </authorList>
    </citation>
    <scope>NUCLEOTIDE SEQUENCE [LARGE SCALE GENOMIC DNA]</scope>
    <source>
        <strain evidence="2 3">JLT2011</strain>
    </source>
</reference>
<dbReference type="EMBL" id="CP016359">
    <property type="protein sequence ID" value="APU69101.1"/>
    <property type="molecule type" value="Genomic_DNA"/>
</dbReference>
<dbReference type="KEGG" id="gfl:GRFL_2377"/>
<dbReference type="InterPro" id="IPR001173">
    <property type="entry name" value="Glyco_trans_2-like"/>
</dbReference>
<dbReference type="Gene3D" id="3.90.550.10">
    <property type="entry name" value="Spore Coat Polysaccharide Biosynthesis Protein SpsA, Chain A"/>
    <property type="match status" value="1"/>
</dbReference>
<dbReference type="Proteomes" id="UP000186230">
    <property type="component" value="Chromosome"/>
</dbReference>
<proteinExistence type="predicted"/>
<evidence type="ECO:0000313" key="2">
    <source>
        <dbReference type="EMBL" id="APU69101.1"/>
    </source>
</evidence>
<dbReference type="OrthoDB" id="1374586at2"/>
<keyword evidence="3" id="KW-1185">Reference proteome</keyword>
<dbReference type="CDD" id="cd00761">
    <property type="entry name" value="Glyco_tranf_GTA_type"/>
    <property type="match status" value="1"/>
</dbReference>
<dbReference type="PANTHER" id="PTHR22916:SF3">
    <property type="entry name" value="UDP-GLCNAC:BETAGAL BETA-1,3-N-ACETYLGLUCOSAMINYLTRANSFERASE-LIKE PROTEIN 1"/>
    <property type="match status" value="1"/>
</dbReference>
<name>A0A1L7I676_9FLAO</name>
<keyword evidence="2" id="KW-0808">Transferase</keyword>
<dbReference type="InterPro" id="IPR029044">
    <property type="entry name" value="Nucleotide-diphossugar_trans"/>
</dbReference>
<dbReference type="SUPFAM" id="SSF53448">
    <property type="entry name" value="Nucleotide-diphospho-sugar transferases"/>
    <property type="match status" value="1"/>
</dbReference>
<evidence type="ECO:0000313" key="3">
    <source>
        <dbReference type="Proteomes" id="UP000186230"/>
    </source>
</evidence>
<evidence type="ECO:0000259" key="1">
    <source>
        <dbReference type="Pfam" id="PF00535"/>
    </source>
</evidence>
<protein>
    <submittedName>
        <fullName evidence="2">Putative glycosyltransferase</fullName>
    </submittedName>
</protein>
<sequence length="295" mass="35091">MLSVIIPYYKRKFFEETLASLAAQTNKNFQVYIGDDASPEVPSRLIEEFSSKFNIHYHRFDQNIGKNSLTAHWDRCISLSEKEEYLMVLGDDDILGENVVATFYKHLDNLKKSPNLFRFASAMIDENSKITTEVFKHPAQEKATDAFFRKFKGFTRSSLSEYIFKREVYEKKGFYPYPLGWHSDDRAWLEFAGSEPIHTINDAVIYIRNSSENISSKKDNLHEKFEATHNFYNYILSSWLEEFDTDRKYGLINAYEELLKNGKVFNFKEWLFLFRLHLEHFRYRNFKKFVKRSLL</sequence>
<dbReference type="AlphaFoldDB" id="A0A1L7I676"/>
<dbReference type="PANTHER" id="PTHR22916">
    <property type="entry name" value="GLYCOSYLTRANSFERASE"/>
    <property type="match status" value="1"/>
</dbReference>